<dbReference type="InterPro" id="IPR006121">
    <property type="entry name" value="HMA_dom"/>
</dbReference>
<sequence>MSQYIHHVPGRIRIRSRAFQCYGERADAAQDRLLAMDGVRSVEIKPRAASLIIQYDPEHVSRAALFATLEELGCMAPVRRDNAHVRQMGETFGKALVGAAMQKAVEQSARTLVGALV</sequence>
<comment type="caution">
    <text evidence="1">The sequence shown here is derived from an EMBL/GenBank/DDBJ whole genome shotgun (WGS) entry which is preliminary data.</text>
</comment>
<dbReference type="Gene3D" id="3.30.70.100">
    <property type="match status" value="1"/>
</dbReference>
<evidence type="ECO:0008006" key="3">
    <source>
        <dbReference type="Google" id="ProtNLM"/>
    </source>
</evidence>
<keyword evidence="2" id="KW-1185">Reference proteome</keyword>
<organism evidence="1 2">
    <name type="scientific">Thiohalocapsa halophila</name>
    <dbReference type="NCBI Taxonomy" id="69359"/>
    <lineage>
        <taxon>Bacteria</taxon>
        <taxon>Pseudomonadati</taxon>
        <taxon>Pseudomonadota</taxon>
        <taxon>Gammaproteobacteria</taxon>
        <taxon>Chromatiales</taxon>
        <taxon>Chromatiaceae</taxon>
        <taxon>Thiohalocapsa</taxon>
    </lineage>
</organism>
<dbReference type="InterPro" id="IPR036163">
    <property type="entry name" value="HMA_dom_sf"/>
</dbReference>
<evidence type="ECO:0000313" key="1">
    <source>
        <dbReference type="EMBL" id="MBK1630453.1"/>
    </source>
</evidence>
<accession>A0ABS1CEX5</accession>
<reference evidence="1 2" key="1">
    <citation type="journal article" date="2020" name="Microorganisms">
        <title>Osmotic Adaptation and Compatible Solute Biosynthesis of Phototrophic Bacteria as Revealed from Genome Analyses.</title>
        <authorList>
            <person name="Imhoff J.F."/>
            <person name="Rahn T."/>
            <person name="Kunzel S."/>
            <person name="Keller A."/>
            <person name="Neulinger S.C."/>
        </authorList>
    </citation>
    <scope>NUCLEOTIDE SEQUENCE [LARGE SCALE GENOMIC DNA]</scope>
    <source>
        <strain evidence="1 2">DSM 6210</strain>
    </source>
</reference>
<proteinExistence type="predicted"/>
<protein>
    <recommendedName>
        <fullName evidence="3">Heavy-metal-associated domain-containing protein</fullName>
    </recommendedName>
</protein>
<evidence type="ECO:0000313" key="2">
    <source>
        <dbReference type="Proteomes" id="UP000748752"/>
    </source>
</evidence>
<name>A0ABS1CEX5_9GAMM</name>
<dbReference type="CDD" id="cd00371">
    <property type="entry name" value="HMA"/>
    <property type="match status" value="1"/>
</dbReference>
<gene>
    <name evidence="1" type="ORF">CKO31_06780</name>
</gene>
<dbReference type="RefSeq" id="WP_200235325.1">
    <property type="nucleotide sequence ID" value="NZ_NRRV01000012.1"/>
</dbReference>
<dbReference type="SUPFAM" id="SSF55008">
    <property type="entry name" value="HMA, heavy metal-associated domain"/>
    <property type="match status" value="1"/>
</dbReference>
<dbReference type="Pfam" id="PF19991">
    <property type="entry name" value="HMA_2"/>
    <property type="match status" value="1"/>
</dbReference>
<dbReference type="Proteomes" id="UP000748752">
    <property type="component" value="Unassembled WGS sequence"/>
</dbReference>
<dbReference type="EMBL" id="NRRV01000012">
    <property type="protein sequence ID" value="MBK1630453.1"/>
    <property type="molecule type" value="Genomic_DNA"/>
</dbReference>